<dbReference type="SUPFAM" id="SSF50249">
    <property type="entry name" value="Nucleic acid-binding proteins"/>
    <property type="match status" value="1"/>
</dbReference>
<dbReference type="OrthoDB" id="9804325at2"/>
<accession>A0A5R8KE59</accession>
<dbReference type="InterPro" id="IPR014001">
    <property type="entry name" value="Helicase_ATP-bd"/>
</dbReference>
<dbReference type="SMART" id="SM00490">
    <property type="entry name" value="HELICc"/>
    <property type="match status" value="1"/>
</dbReference>
<evidence type="ECO:0000313" key="12">
    <source>
        <dbReference type="Proteomes" id="UP000306196"/>
    </source>
</evidence>
<dbReference type="InterPro" id="IPR012340">
    <property type="entry name" value="NA-bd_OB-fold"/>
</dbReference>
<keyword evidence="12" id="KW-1185">Reference proteome</keyword>
<gene>
    <name evidence="11" type="primary">recG</name>
    <name evidence="11" type="ORF">FEM03_12810</name>
</gene>
<dbReference type="InterPro" id="IPR047112">
    <property type="entry name" value="RecG/Mfd"/>
</dbReference>
<name>A0A5R8KE59_9BACT</name>
<dbReference type="SMART" id="SM00487">
    <property type="entry name" value="DEXDc"/>
    <property type="match status" value="1"/>
</dbReference>
<evidence type="ECO:0000256" key="3">
    <source>
        <dbReference type="ARBA" id="ARBA00022801"/>
    </source>
</evidence>
<keyword evidence="2" id="KW-0227">DNA damage</keyword>
<sequence>MEKQMTSPQHPATIPPMPQAASIHLQTPISEILVIPTPTRTLLIREGIETAADLLHILPARHEDRRQLTFTGFHPDPNPVCHHLRILSTRLLRFGRSAVFEATTVPASARFSQHQLTLRWFGMPFMQRALAVDMNLIVYGKIKEIKSRLIIDHPDYEILLEEDTDPTAPRIHTGRIVPIYRLRGNLKQKPLRTALWHLLQDLDPSALPNLLPTPKATGEFSGYTRAKAIQTLHHPPDLDTLTQARRYLALEEFYLLQLRLLHHRHQHRLHSGNPQKPPGNLLQSFLQNLPFDLTAAQLRSLNEIRQDMADPIPMNRLLHGDVGSGKTVVALAAMLVAVESGHQAALMAPTQILAEQHYQNAQRWLTPLGLRVSLRTADKRNTGILPVRETDILSVPSDTTCTPKTHDQLPEHLPHILIGTHALLYDRVSLPQLSLAVIDEQHKFGVAQRARLIAQSDTIPDVLVMTATPIPRTLTLTLYGDLDVSTIDERPRERGKIITAVRDSTKLKDITAFLKTQLDEGRQAYIVHPLIEESEKLDASAAITGHATWSKRLKKHHVGLLHGRIDSETKDTVMRKFRDNEIQALVTTTVIEVGVDVPNATVMIIHDAARFGLAQLHQLRGRIGRGTHTSYCILLIDKNDEEARQKLTILEQTSDGFQIAEEDLRRRGPGDLLGSMQSGQAPLRFHELLADTRLLTLARQLATRTLIQDPNLTQPDHALLRPFVLDSLPVRTTLQ</sequence>
<keyword evidence="7" id="KW-0234">DNA repair</keyword>
<dbReference type="CDD" id="cd04488">
    <property type="entry name" value="RecG_wedge_OBF"/>
    <property type="match status" value="1"/>
</dbReference>
<reference evidence="11 12" key="1">
    <citation type="submission" date="2019-05" db="EMBL/GenBank/DDBJ databases">
        <title>Verrucobacter flavum gen. nov., sp. nov. a new member of the family Verrucomicrobiaceae.</title>
        <authorList>
            <person name="Szuroczki S."/>
            <person name="Abbaszade G."/>
            <person name="Szabo A."/>
            <person name="Felfoldi T."/>
            <person name="Schumann P."/>
            <person name="Boka K."/>
            <person name="Keki Z."/>
            <person name="Toumi M."/>
            <person name="Toth E."/>
        </authorList>
    </citation>
    <scope>NUCLEOTIDE SEQUENCE [LARGE SCALE GENOMIC DNA]</scope>
    <source>
        <strain evidence="11 12">MG-N-17</strain>
    </source>
</reference>
<evidence type="ECO:0000313" key="11">
    <source>
        <dbReference type="EMBL" id="TLD70592.1"/>
    </source>
</evidence>
<dbReference type="GO" id="GO:0016787">
    <property type="term" value="F:hydrolase activity"/>
    <property type="evidence" value="ECO:0007669"/>
    <property type="project" value="UniProtKB-KW"/>
</dbReference>
<comment type="caution">
    <text evidence="11">The sequence shown here is derived from an EMBL/GenBank/DDBJ whole genome shotgun (WGS) entry which is preliminary data.</text>
</comment>
<dbReference type="Pfam" id="PF19833">
    <property type="entry name" value="RecG_dom3_C"/>
    <property type="match status" value="1"/>
</dbReference>
<evidence type="ECO:0000256" key="4">
    <source>
        <dbReference type="ARBA" id="ARBA00022806"/>
    </source>
</evidence>
<dbReference type="PROSITE" id="PS51192">
    <property type="entry name" value="HELICASE_ATP_BIND_1"/>
    <property type="match status" value="1"/>
</dbReference>
<dbReference type="Pfam" id="PF00271">
    <property type="entry name" value="Helicase_C"/>
    <property type="match status" value="1"/>
</dbReference>
<dbReference type="PANTHER" id="PTHR47964:SF1">
    <property type="entry name" value="ATP-DEPENDENT DNA HELICASE HOMOLOG RECG, CHLOROPLASTIC"/>
    <property type="match status" value="1"/>
</dbReference>
<evidence type="ECO:0000256" key="8">
    <source>
        <dbReference type="ARBA" id="ARBA00049819"/>
    </source>
</evidence>
<evidence type="ECO:0000256" key="7">
    <source>
        <dbReference type="ARBA" id="ARBA00023204"/>
    </source>
</evidence>
<dbReference type="InterPro" id="IPR033454">
    <property type="entry name" value="RecG_wedge"/>
</dbReference>
<dbReference type="Gene3D" id="3.40.50.300">
    <property type="entry name" value="P-loop containing nucleotide triphosphate hydrolases"/>
    <property type="match status" value="2"/>
</dbReference>
<dbReference type="SUPFAM" id="SSF52540">
    <property type="entry name" value="P-loop containing nucleoside triphosphate hydrolases"/>
    <property type="match status" value="2"/>
</dbReference>
<keyword evidence="1" id="KW-0547">Nucleotide-binding</keyword>
<dbReference type="GO" id="GO:0006281">
    <property type="term" value="P:DNA repair"/>
    <property type="evidence" value="ECO:0007669"/>
    <property type="project" value="UniProtKB-KW"/>
</dbReference>
<organism evidence="11 12">
    <name type="scientific">Phragmitibacter flavus</name>
    <dbReference type="NCBI Taxonomy" id="2576071"/>
    <lineage>
        <taxon>Bacteria</taxon>
        <taxon>Pseudomonadati</taxon>
        <taxon>Verrucomicrobiota</taxon>
        <taxon>Verrucomicrobiia</taxon>
        <taxon>Verrucomicrobiales</taxon>
        <taxon>Verrucomicrobiaceae</taxon>
        <taxon>Phragmitibacter</taxon>
    </lineage>
</organism>
<evidence type="ECO:0000256" key="6">
    <source>
        <dbReference type="ARBA" id="ARBA00023125"/>
    </source>
</evidence>
<feature type="domain" description="Helicase C-terminal" evidence="10">
    <location>
        <begin position="506"/>
        <end position="665"/>
    </location>
</feature>
<proteinExistence type="predicted"/>
<keyword evidence="6" id="KW-0238">DNA-binding</keyword>
<evidence type="ECO:0000256" key="5">
    <source>
        <dbReference type="ARBA" id="ARBA00022840"/>
    </source>
</evidence>
<dbReference type="Pfam" id="PF17191">
    <property type="entry name" value="RecG_wedge"/>
    <property type="match status" value="1"/>
</dbReference>
<dbReference type="InterPro" id="IPR001650">
    <property type="entry name" value="Helicase_C-like"/>
</dbReference>
<dbReference type="EMBL" id="VAUV01000008">
    <property type="protein sequence ID" value="TLD70592.1"/>
    <property type="molecule type" value="Genomic_DNA"/>
</dbReference>
<feature type="domain" description="Helicase ATP-binding" evidence="9">
    <location>
        <begin position="307"/>
        <end position="487"/>
    </location>
</feature>
<evidence type="ECO:0000256" key="2">
    <source>
        <dbReference type="ARBA" id="ARBA00022763"/>
    </source>
</evidence>
<evidence type="ECO:0000256" key="1">
    <source>
        <dbReference type="ARBA" id="ARBA00022741"/>
    </source>
</evidence>
<dbReference type="NCBIfam" id="NF008168">
    <property type="entry name" value="PRK10917.2-2"/>
    <property type="match status" value="1"/>
</dbReference>
<dbReference type="InterPro" id="IPR045562">
    <property type="entry name" value="RecG_dom3_C"/>
</dbReference>
<evidence type="ECO:0000259" key="9">
    <source>
        <dbReference type="PROSITE" id="PS51192"/>
    </source>
</evidence>
<dbReference type="PANTHER" id="PTHR47964">
    <property type="entry name" value="ATP-DEPENDENT DNA HELICASE HOMOLOG RECG, CHLOROPLASTIC"/>
    <property type="match status" value="1"/>
</dbReference>
<keyword evidence="4 11" id="KW-0347">Helicase</keyword>
<dbReference type="GO" id="GO:0005524">
    <property type="term" value="F:ATP binding"/>
    <property type="evidence" value="ECO:0007669"/>
    <property type="project" value="UniProtKB-KW"/>
</dbReference>
<dbReference type="Gene3D" id="2.40.50.140">
    <property type="entry name" value="Nucleic acid-binding proteins"/>
    <property type="match status" value="1"/>
</dbReference>
<keyword evidence="3" id="KW-0378">Hydrolase</keyword>
<dbReference type="Proteomes" id="UP000306196">
    <property type="component" value="Unassembled WGS sequence"/>
</dbReference>
<dbReference type="Pfam" id="PF00270">
    <property type="entry name" value="DEAD"/>
    <property type="match status" value="1"/>
</dbReference>
<dbReference type="GO" id="GO:0003678">
    <property type="term" value="F:DNA helicase activity"/>
    <property type="evidence" value="ECO:0007669"/>
    <property type="project" value="TreeGrafter"/>
</dbReference>
<dbReference type="GO" id="GO:0003677">
    <property type="term" value="F:DNA binding"/>
    <property type="evidence" value="ECO:0007669"/>
    <property type="project" value="UniProtKB-KW"/>
</dbReference>
<dbReference type="InterPro" id="IPR027417">
    <property type="entry name" value="P-loop_NTPase"/>
</dbReference>
<dbReference type="AlphaFoldDB" id="A0A5R8KE59"/>
<evidence type="ECO:0000259" key="10">
    <source>
        <dbReference type="PROSITE" id="PS51194"/>
    </source>
</evidence>
<keyword evidence="5" id="KW-0067">ATP-binding</keyword>
<dbReference type="InterPro" id="IPR011545">
    <property type="entry name" value="DEAD/DEAH_box_helicase_dom"/>
</dbReference>
<protein>
    <recommendedName>
        <fullName evidence="8">Probable DNA 3'-5' helicase RecG</fullName>
    </recommendedName>
</protein>
<dbReference type="PROSITE" id="PS51194">
    <property type="entry name" value="HELICASE_CTER"/>
    <property type="match status" value="1"/>
</dbReference>